<dbReference type="OrthoDB" id="2288700at2759"/>
<dbReference type="PANTHER" id="PTHR35506:SF1">
    <property type="entry name" value="OS02G0135600 PROTEIN"/>
    <property type="match status" value="1"/>
</dbReference>
<organism evidence="1 2">
    <name type="scientific">Parasitella parasitica</name>
    <dbReference type="NCBI Taxonomy" id="35722"/>
    <lineage>
        <taxon>Eukaryota</taxon>
        <taxon>Fungi</taxon>
        <taxon>Fungi incertae sedis</taxon>
        <taxon>Mucoromycota</taxon>
        <taxon>Mucoromycotina</taxon>
        <taxon>Mucoromycetes</taxon>
        <taxon>Mucorales</taxon>
        <taxon>Mucorineae</taxon>
        <taxon>Mucoraceae</taxon>
        <taxon>Parasitella</taxon>
    </lineage>
</organism>
<gene>
    <name evidence="1" type="primary">PARPA_09293.1 scaffold 36060</name>
</gene>
<protein>
    <submittedName>
        <fullName evidence="1">Uncharacterized protein</fullName>
    </submittedName>
</protein>
<evidence type="ECO:0000313" key="2">
    <source>
        <dbReference type="Proteomes" id="UP000054107"/>
    </source>
</evidence>
<accession>A0A0B7NIB8</accession>
<sequence>MSHIPKKALICYCPYARPDINVPNIDQITERGCSGQIALEMEPFVDSDQAVAQLLGLFGAIDIKSEFKQRFNDMSLAIVSNDIDTLRIANLLGCHHEYISTQLKIDQLPFDVIFVDFSGFDDQDAWNTMNTIMGQNSRLGAIQCVVSSSIADGAENTQHWWDSIRPRQSHLTKNGRPLETVQEKTFIYSYLHLGSSRQDGASTFTESDIRANGCNGTILAWHLLAEVGHKLGHVPKYGA</sequence>
<keyword evidence="2" id="KW-1185">Reference proteome</keyword>
<proteinExistence type="predicted"/>
<dbReference type="Proteomes" id="UP000054107">
    <property type="component" value="Unassembled WGS sequence"/>
</dbReference>
<reference evidence="1 2" key="1">
    <citation type="submission" date="2014-09" db="EMBL/GenBank/DDBJ databases">
        <authorList>
            <person name="Ellenberger Sabrina"/>
        </authorList>
    </citation>
    <scope>NUCLEOTIDE SEQUENCE [LARGE SCALE GENOMIC DNA]</scope>
    <source>
        <strain evidence="1 2">CBS 412.66</strain>
    </source>
</reference>
<dbReference type="AlphaFoldDB" id="A0A0B7NIB8"/>
<evidence type="ECO:0000313" key="1">
    <source>
        <dbReference type="EMBL" id="CEP15092.1"/>
    </source>
</evidence>
<name>A0A0B7NIB8_9FUNG</name>
<dbReference type="PANTHER" id="PTHR35506">
    <property type="entry name" value="OS02G0135600 PROTEIN"/>
    <property type="match status" value="1"/>
</dbReference>
<dbReference type="EMBL" id="LN731879">
    <property type="protein sequence ID" value="CEP15092.1"/>
    <property type="molecule type" value="Genomic_DNA"/>
</dbReference>